<sequence>MPYLRRSHGRLSALLALVIAVLLVADSTLTPTAVALADAVPSQLRGDSAPANAVVLRALAANSSSRSGAAPHAGAASNASAEQKHDQTEEHAAGPSTSSFFGPLIAGTLAILVIGAVIVFKQYQASRTT</sequence>
<protein>
    <submittedName>
        <fullName evidence="4">Uncharacterized protein</fullName>
    </submittedName>
</protein>
<accession>A0AAD5Q8Y4</accession>
<feature type="chain" id="PRO_5042004014" evidence="3">
    <location>
        <begin position="28"/>
        <end position="129"/>
    </location>
</feature>
<evidence type="ECO:0000313" key="4">
    <source>
        <dbReference type="EMBL" id="KAJ0405244.1"/>
    </source>
</evidence>
<evidence type="ECO:0000313" key="5">
    <source>
        <dbReference type="Proteomes" id="UP001209570"/>
    </source>
</evidence>
<keyword evidence="5" id="KW-1185">Reference proteome</keyword>
<dbReference type="Proteomes" id="UP001209570">
    <property type="component" value="Unassembled WGS sequence"/>
</dbReference>
<feature type="compositionally biased region" description="Low complexity" evidence="1">
    <location>
        <begin position="65"/>
        <end position="81"/>
    </location>
</feature>
<gene>
    <name evidence="4" type="ORF">P43SY_006929</name>
</gene>
<reference evidence="4" key="1">
    <citation type="submission" date="2021-12" db="EMBL/GenBank/DDBJ databases">
        <title>Prjna785345.</title>
        <authorList>
            <person name="Rujirawat T."/>
            <person name="Krajaejun T."/>
        </authorList>
    </citation>
    <scope>NUCLEOTIDE SEQUENCE</scope>
    <source>
        <strain evidence="4">Pi057C3</strain>
    </source>
</reference>
<dbReference type="EMBL" id="JAKCXM010000048">
    <property type="protein sequence ID" value="KAJ0405244.1"/>
    <property type="molecule type" value="Genomic_DNA"/>
</dbReference>
<keyword evidence="2" id="KW-0472">Membrane</keyword>
<keyword evidence="2" id="KW-0812">Transmembrane</keyword>
<feature type="transmembrane region" description="Helical" evidence="2">
    <location>
        <begin position="100"/>
        <end position="120"/>
    </location>
</feature>
<keyword evidence="2" id="KW-1133">Transmembrane helix</keyword>
<evidence type="ECO:0000256" key="1">
    <source>
        <dbReference type="SAM" id="MobiDB-lite"/>
    </source>
</evidence>
<proteinExistence type="predicted"/>
<evidence type="ECO:0000256" key="2">
    <source>
        <dbReference type="SAM" id="Phobius"/>
    </source>
</evidence>
<feature type="signal peptide" evidence="3">
    <location>
        <begin position="1"/>
        <end position="27"/>
    </location>
</feature>
<organism evidence="4 5">
    <name type="scientific">Pythium insidiosum</name>
    <name type="common">Pythiosis disease agent</name>
    <dbReference type="NCBI Taxonomy" id="114742"/>
    <lineage>
        <taxon>Eukaryota</taxon>
        <taxon>Sar</taxon>
        <taxon>Stramenopiles</taxon>
        <taxon>Oomycota</taxon>
        <taxon>Peronosporomycetes</taxon>
        <taxon>Pythiales</taxon>
        <taxon>Pythiaceae</taxon>
        <taxon>Pythium</taxon>
    </lineage>
</organism>
<name>A0AAD5Q8Y4_PYTIN</name>
<feature type="compositionally biased region" description="Basic and acidic residues" evidence="1">
    <location>
        <begin position="82"/>
        <end position="92"/>
    </location>
</feature>
<comment type="caution">
    <text evidence="4">The sequence shown here is derived from an EMBL/GenBank/DDBJ whole genome shotgun (WGS) entry which is preliminary data.</text>
</comment>
<dbReference type="AlphaFoldDB" id="A0AAD5Q8Y4"/>
<keyword evidence="3" id="KW-0732">Signal</keyword>
<evidence type="ECO:0000256" key="3">
    <source>
        <dbReference type="SAM" id="SignalP"/>
    </source>
</evidence>
<feature type="region of interest" description="Disordered" evidence="1">
    <location>
        <begin position="65"/>
        <end position="98"/>
    </location>
</feature>